<comment type="function">
    <text evidence="3">Regulates mitochondrial small subunit maturation by controlling 15S rRNA 5'-end processing. Localizes to the 5' precursor of the 15S rRNA in a position that is subsequently occupied by mS47 in the mature yeast mtSSU. Uses structure and sequence-specific RNA recognition, binding to a single-stranded region of the precursor and specifically recognizing bases -6 to -1. The exchange of Ccm1 for mS47 is coupled to the irreversible removal of precursor rRNA that is accompanied by conformational changes of the mitoribosomal proteins uS5m and mS26. These conformational changes signal completion of 5'-end rRNA processing through protection of the mature 5'-end of the 15S rRNA and stabilization of mS47. The removal of the 5' precursor together with the dissociation of Ccm1 may be catalyzed by the 5'-3' exoribonuclease Pet127. Involved in the specific removal of group I introns in mitochondrial encoded transcripts.</text>
</comment>
<dbReference type="EMBL" id="JAAAUQ010000012">
    <property type="protein sequence ID" value="KAF9156790.1"/>
    <property type="molecule type" value="Genomic_DNA"/>
</dbReference>
<dbReference type="NCBIfam" id="TIGR00756">
    <property type="entry name" value="PPR"/>
    <property type="match status" value="1"/>
</dbReference>
<evidence type="ECO:0000313" key="7">
    <source>
        <dbReference type="EMBL" id="KAF9156790.1"/>
    </source>
</evidence>
<dbReference type="PROSITE" id="PS51375">
    <property type="entry name" value="PPR"/>
    <property type="match status" value="2"/>
</dbReference>
<keyword evidence="8" id="KW-1185">Reference proteome</keyword>
<organism evidence="7 8">
    <name type="scientific">Linnemannia schmuckeri</name>
    <dbReference type="NCBI Taxonomy" id="64567"/>
    <lineage>
        <taxon>Eukaryota</taxon>
        <taxon>Fungi</taxon>
        <taxon>Fungi incertae sedis</taxon>
        <taxon>Mucoromycota</taxon>
        <taxon>Mortierellomycotina</taxon>
        <taxon>Mortierellomycetes</taxon>
        <taxon>Mortierellales</taxon>
        <taxon>Mortierellaceae</taxon>
        <taxon>Linnemannia</taxon>
    </lineage>
</organism>
<dbReference type="AlphaFoldDB" id="A0A9P5SAM5"/>
<proteinExistence type="inferred from homology"/>
<feature type="compositionally biased region" description="Polar residues" evidence="6">
    <location>
        <begin position="690"/>
        <end position="714"/>
    </location>
</feature>
<evidence type="ECO:0008006" key="9">
    <source>
        <dbReference type="Google" id="ProtNLM"/>
    </source>
</evidence>
<dbReference type="Pfam" id="PF13041">
    <property type="entry name" value="PPR_2"/>
    <property type="match status" value="1"/>
</dbReference>
<evidence type="ECO:0000256" key="4">
    <source>
        <dbReference type="ARBA" id="ARBA00044511"/>
    </source>
</evidence>
<comment type="similarity">
    <text evidence="1">Belongs to the CCM1 family.</text>
</comment>
<feature type="region of interest" description="Disordered" evidence="6">
    <location>
        <begin position="653"/>
        <end position="731"/>
    </location>
</feature>
<evidence type="ECO:0000256" key="1">
    <source>
        <dbReference type="ARBA" id="ARBA00006192"/>
    </source>
</evidence>
<reference evidence="7" key="1">
    <citation type="journal article" date="2020" name="Fungal Divers.">
        <title>Resolving the Mortierellaceae phylogeny through synthesis of multi-gene phylogenetics and phylogenomics.</title>
        <authorList>
            <person name="Vandepol N."/>
            <person name="Liber J."/>
            <person name="Desiro A."/>
            <person name="Na H."/>
            <person name="Kennedy M."/>
            <person name="Barry K."/>
            <person name="Grigoriev I.V."/>
            <person name="Miller A.N."/>
            <person name="O'Donnell K."/>
            <person name="Stajich J.E."/>
            <person name="Bonito G."/>
        </authorList>
    </citation>
    <scope>NUCLEOTIDE SEQUENCE</scope>
    <source>
        <strain evidence="7">NRRL 6426</strain>
    </source>
</reference>
<keyword evidence="2" id="KW-0677">Repeat</keyword>
<feature type="region of interest" description="Disordered" evidence="6">
    <location>
        <begin position="801"/>
        <end position="824"/>
    </location>
</feature>
<feature type="repeat" description="PPR" evidence="5">
    <location>
        <begin position="731"/>
        <end position="761"/>
    </location>
</feature>
<gene>
    <name evidence="7" type="ORF">BG015_001122</name>
</gene>
<protein>
    <recommendedName>
        <fullName evidence="9">Pentatricopeptide repeat protein</fullName>
    </recommendedName>
</protein>
<dbReference type="InterPro" id="IPR011990">
    <property type="entry name" value="TPR-like_helical_dom_sf"/>
</dbReference>
<evidence type="ECO:0000256" key="3">
    <source>
        <dbReference type="ARBA" id="ARBA00044493"/>
    </source>
</evidence>
<sequence>MTVQSSATSTVGSRTARRQCVSSSARRLLHSDTHATIAPAHTAFDTAITPPRLSSAAKASARNPWTTAERIIRKRSERIVALKEWRDPITATCFVPMSAYSRTTPLHPGLFELQLQQDEGGAHSPIYNRALDICRTDCDGLNRHDFLFILETIQDYSTSQQQFWESVSVLARSSMARMGKIGGEESQLWQRALACAVLGVFLRQDQKQFLRQVEGLAQSSVGLWGVGSIGQVEDEQLQDLQPTRSDATILASTMLDSLLLMLNKKRAMDLFEALGESDIALPSRYLTSFIRIAVSQLDGFLLERIGNMLLNNEKFSQDFPQDATVVSGSRTRPIHLSVKLMDSFVHGACESELYDLARTVFDQTLDGGRRYRVSTFNRILNSYSVKGFGFDIVAAAEAESKRAKRRRSSLRGRVDVSGAISSQGHFTDSEISNPATARAIAVADPRDVAKYVVAMRDQGVVPNIVTLNILVKLYLEMAQYKVPEAPHWRTAFRTYNPSKLKPDLVTNNTLLAYYEKHRDLATMKRIYDSMAGAPTTAQLSKRDRRLQTKMVQDDVGAEQLQDKDNHQHQQQQHQLQYQLRPTRSNRDIYTYNTMLHALLQHAVESKDIASIGQCFYDMEQDGITADTVTFNTNILYHITGGNLSSATQVFRSMERTAKSPRESMLEQDADPLSDPQLVRIRSKPVKSAPTYATLSSLSQDTNSPKAVSSSDPAETSSSHTTSDPAPAPAPDVVTLTSLISGFGQANQMKKATQYFKEMTERYKIQPNLKTYSTIVAGLHRAGNHEKAEKVWDIVLEEDSPAHQNPSLTWEASTVGDDDDDVEQGPSRTLTVMERRQVEARRKLYRDSLKG</sequence>
<dbReference type="OrthoDB" id="185373at2759"/>
<feature type="compositionally biased region" description="Low complexity" evidence="6">
    <location>
        <begin position="715"/>
        <end position="731"/>
    </location>
</feature>
<comment type="caution">
    <text evidence="7">The sequence shown here is derived from an EMBL/GenBank/DDBJ whole genome shotgun (WGS) entry which is preliminary data.</text>
</comment>
<name>A0A9P5SAM5_9FUNG</name>
<evidence type="ECO:0000313" key="8">
    <source>
        <dbReference type="Proteomes" id="UP000748756"/>
    </source>
</evidence>
<comment type="subunit">
    <text evidence="4">Binds to mitochondrial small subunit 15S rRNA.</text>
</comment>
<dbReference type="Gene3D" id="1.25.40.10">
    <property type="entry name" value="Tetratricopeptide repeat domain"/>
    <property type="match status" value="3"/>
</dbReference>
<accession>A0A9P5SAM5</accession>
<evidence type="ECO:0000256" key="5">
    <source>
        <dbReference type="PROSITE-ProRule" id="PRU00708"/>
    </source>
</evidence>
<feature type="compositionally biased region" description="Polar residues" evidence="6">
    <location>
        <begin position="801"/>
        <end position="811"/>
    </location>
</feature>
<dbReference type="PANTHER" id="PTHR47447:SF25">
    <property type="entry name" value="SAP DOMAIN-CONTAINING PROTEIN"/>
    <property type="match status" value="1"/>
</dbReference>
<dbReference type="PANTHER" id="PTHR47447">
    <property type="entry name" value="OS03G0856100 PROTEIN"/>
    <property type="match status" value="1"/>
</dbReference>
<evidence type="ECO:0000256" key="6">
    <source>
        <dbReference type="SAM" id="MobiDB-lite"/>
    </source>
</evidence>
<feature type="repeat" description="PPR" evidence="5">
    <location>
        <begin position="767"/>
        <end position="801"/>
    </location>
</feature>
<dbReference type="Proteomes" id="UP000748756">
    <property type="component" value="Unassembled WGS sequence"/>
</dbReference>
<evidence type="ECO:0000256" key="2">
    <source>
        <dbReference type="ARBA" id="ARBA00022737"/>
    </source>
</evidence>
<dbReference type="InterPro" id="IPR002885">
    <property type="entry name" value="PPR_rpt"/>
</dbReference>
<feature type="compositionally biased region" description="Basic and acidic residues" evidence="6">
    <location>
        <begin position="653"/>
        <end position="664"/>
    </location>
</feature>